<dbReference type="AlphaFoldDB" id="A0AAN8Y5R6"/>
<sequence>MDFVRWSEMSYRWLSCHSSSTTKQRHSKIPVRDIGTTQETVYMLNTDARVDNNMNFVGTGVPLPEAEYSKGDPYLLRTEQTS</sequence>
<comment type="caution">
    <text evidence="1">The sequence shown here is derived from an EMBL/GenBank/DDBJ whole genome shotgun (WGS) entry which is preliminary data.</text>
</comment>
<accession>A0AAN8Y5R6</accession>
<dbReference type="EMBL" id="JBANQN010000009">
    <property type="protein sequence ID" value="KAK6780369.1"/>
    <property type="molecule type" value="Genomic_DNA"/>
</dbReference>
<protein>
    <submittedName>
        <fullName evidence="1">Uncharacterized protein</fullName>
    </submittedName>
</protein>
<organism evidence="1 2">
    <name type="scientific">Solanum bulbocastanum</name>
    <name type="common">Wild potato</name>
    <dbReference type="NCBI Taxonomy" id="147425"/>
    <lineage>
        <taxon>Eukaryota</taxon>
        <taxon>Viridiplantae</taxon>
        <taxon>Streptophyta</taxon>
        <taxon>Embryophyta</taxon>
        <taxon>Tracheophyta</taxon>
        <taxon>Spermatophyta</taxon>
        <taxon>Magnoliopsida</taxon>
        <taxon>eudicotyledons</taxon>
        <taxon>Gunneridae</taxon>
        <taxon>Pentapetalae</taxon>
        <taxon>asterids</taxon>
        <taxon>lamiids</taxon>
        <taxon>Solanales</taxon>
        <taxon>Solanaceae</taxon>
        <taxon>Solanoideae</taxon>
        <taxon>Solaneae</taxon>
        <taxon>Solanum</taxon>
    </lineage>
</organism>
<gene>
    <name evidence="1" type="ORF">RDI58_022553</name>
</gene>
<evidence type="ECO:0000313" key="1">
    <source>
        <dbReference type="EMBL" id="KAK6780369.1"/>
    </source>
</evidence>
<evidence type="ECO:0000313" key="2">
    <source>
        <dbReference type="Proteomes" id="UP001371456"/>
    </source>
</evidence>
<reference evidence="1 2" key="1">
    <citation type="submission" date="2024-02" db="EMBL/GenBank/DDBJ databases">
        <title>de novo genome assembly of Solanum bulbocastanum strain 11H21.</title>
        <authorList>
            <person name="Hosaka A.J."/>
        </authorList>
    </citation>
    <scope>NUCLEOTIDE SEQUENCE [LARGE SCALE GENOMIC DNA]</scope>
    <source>
        <tissue evidence="1">Young leaves</tissue>
    </source>
</reference>
<dbReference type="Proteomes" id="UP001371456">
    <property type="component" value="Unassembled WGS sequence"/>
</dbReference>
<proteinExistence type="predicted"/>
<name>A0AAN8Y5R6_SOLBU</name>
<keyword evidence="2" id="KW-1185">Reference proteome</keyword>